<dbReference type="OrthoDB" id="964423at2"/>
<evidence type="ECO:0000313" key="3">
    <source>
        <dbReference type="EMBL" id="TKK67935.1"/>
    </source>
</evidence>
<organism evidence="3 4">
    <name type="scientific">Ilyomonas limi</name>
    <dbReference type="NCBI Taxonomy" id="2575867"/>
    <lineage>
        <taxon>Bacteria</taxon>
        <taxon>Pseudomonadati</taxon>
        <taxon>Bacteroidota</taxon>
        <taxon>Chitinophagia</taxon>
        <taxon>Chitinophagales</taxon>
        <taxon>Chitinophagaceae</taxon>
        <taxon>Ilyomonas</taxon>
    </lineage>
</organism>
<feature type="domain" description="Transposase IS116/IS110/IS902 C-terminal" evidence="2">
    <location>
        <begin position="16"/>
        <end position="100"/>
    </location>
</feature>
<sequence>KLRELMWSEEYKEKSELLRTIPGVGPLTAMLFLLEVGDVCRFKSFDALNRFVGLCPDSHSSGETERHTGISTRRHKTLRSALIESAWQLLRRDMAMFNYYKQLTKRMKSQKAIIHITRKLLRRMRAVMLSHKVYVSGTEGDVTREQINAPQLPAAKRKGRPSKQSATAGITV</sequence>
<protein>
    <submittedName>
        <fullName evidence="3">IS110 family transposase</fullName>
    </submittedName>
</protein>
<feature type="region of interest" description="Disordered" evidence="1">
    <location>
        <begin position="145"/>
        <end position="172"/>
    </location>
</feature>
<dbReference type="GO" id="GO:0004803">
    <property type="term" value="F:transposase activity"/>
    <property type="evidence" value="ECO:0007669"/>
    <property type="project" value="InterPro"/>
</dbReference>
<dbReference type="PANTHER" id="PTHR33055">
    <property type="entry name" value="TRANSPOSASE FOR INSERTION SEQUENCE ELEMENT IS1111A"/>
    <property type="match status" value="1"/>
</dbReference>
<gene>
    <name evidence="3" type="ORF">FC093_12005</name>
</gene>
<keyword evidence="4" id="KW-1185">Reference proteome</keyword>
<dbReference type="InterPro" id="IPR003346">
    <property type="entry name" value="Transposase_20"/>
</dbReference>
<dbReference type="PANTHER" id="PTHR33055:SF13">
    <property type="entry name" value="TRANSPOSASE"/>
    <property type="match status" value="1"/>
</dbReference>
<reference evidence="3 4" key="1">
    <citation type="submission" date="2019-05" db="EMBL/GenBank/DDBJ databases">
        <title>Panacibacter sp. strain 17mud1-8 Genome sequencing and assembly.</title>
        <authorList>
            <person name="Chhetri G."/>
        </authorList>
    </citation>
    <scope>NUCLEOTIDE SEQUENCE [LARGE SCALE GENOMIC DNA]</scope>
    <source>
        <strain evidence="3 4">17mud1-8</strain>
    </source>
</reference>
<evidence type="ECO:0000256" key="1">
    <source>
        <dbReference type="SAM" id="MobiDB-lite"/>
    </source>
</evidence>
<dbReference type="EMBL" id="SZQL01000009">
    <property type="protein sequence ID" value="TKK67935.1"/>
    <property type="molecule type" value="Genomic_DNA"/>
</dbReference>
<feature type="compositionally biased region" description="Polar residues" evidence="1">
    <location>
        <begin position="162"/>
        <end position="172"/>
    </location>
</feature>
<dbReference type="Pfam" id="PF02371">
    <property type="entry name" value="Transposase_20"/>
    <property type="match status" value="1"/>
</dbReference>
<feature type="non-terminal residue" evidence="3">
    <location>
        <position position="1"/>
    </location>
</feature>
<dbReference type="AlphaFoldDB" id="A0A4U3KZ44"/>
<evidence type="ECO:0000259" key="2">
    <source>
        <dbReference type="Pfam" id="PF02371"/>
    </source>
</evidence>
<dbReference type="InterPro" id="IPR047650">
    <property type="entry name" value="Transpos_IS110"/>
</dbReference>
<dbReference type="GO" id="GO:0003677">
    <property type="term" value="F:DNA binding"/>
    <property type="evidence" value="ECO:0007669"/>
    <property type="project" value="InterPro"/>
</dbReference>
<dbReference type="RefSeq" id="WP_137262038.1">
    <property type="nucleotide sequence ID" value="NZ_SZQL01000009.1"/>
</dbReference>
<evidence type="ECO:0000313" key="4">
    <source>
        <dbReference type="Proteomes" id="UP000305848"/>
    </source>
</evidence>
<proteinExistence type="predicted"/>
<dbReference type="Proteomes" id="UP000305848">
    <property type="component" value="Unassembled WGS sequence"/>
</dbReference>
<dbReference type="GO" id="GO:0006313">
    <property type="term" value="P:DNA transposition"/>
    <property type="evidence" value="ECO:0007669"/>
    <property type="project" value="InterPro"/>
</dbReference>
<accession>A0A4U3KZ44</accession>
<comment type="caution">
    <text evidence="3">The sequence shown here is derived from an EMBL/GenBank/DDBJ whole genome shotgun (WGS) entry which is preliminary data.</text>
</comment>
<name>A0A4U3KZ44_9BACT</name>